<keyword evidence="7 12" id="KW-0255">Endonuclease</keyword>
<evidence type="ECO:0000259" key="13">
    <source>
        <dbReference type="SMART" id="SM00849"/>
    </source>
</evidence>
<organism evidence="14 15">
    <name type="scientific">Aerococcus viridans</name>
    <dbReference type="NCBI Taxonomy" id="1377"/>
    <lineage>
        <taxon>Bacteria</taxon>
        <taxon>Bacillati</taxon>
        <taxon>Bacillota</taxon>
        <taxon>Bacilli</taxon>
        <taxon>Lactobacillales</taxon>
        <taxon>Aerococcaceae</taxon>
        <taxon>Aerococcus</taxon>
    </lineage>
</organism>
<dbReference type="PANTHER" id="PTHR43694:SF4">
    <property type="entry name" value="RIBONUCLEASE J 2"/>
    <property type="match status" value="1"/>
</dbReference>
<dbReference type="GO" id="GO:0004534">
    <property type="term" value="F:5'-3' RNA exonuclease activity"/>
    <property type="evidence" value="ECO:0007669"/>
    <property type="project" value="UniProtKB-UniRule"/>
</dbReference>
<keyword evidence="4 12" id="KW-0698">rRNA processing</keyword>
<dbReference type="RefSeq" id="WP_083069295.1">
    <property type="nucleotide sequence ID" value="NZ_JALXKY010000001.1"/>
</dbReference>
<evidence type="ECO:0000256" key="4">
    <source>
        <dbReference type="ARBA" id="ARBA00022552"/>
    </source>
</evidence>
<dbReference type="Pfam" id="PF00753">
    <property type="entry name" value="Lactamase_B"/>
    <property type="match status" value="1"/>
</dbReference>
<dbReference type="SUPFAM" id="SSF56281">
    <property type="entry name" value="Metallo-hydrolase/oxidoreductase"/>
    <property type="match status" value="1"/>
</dbReference>
<dbReference type="Gene3D" id="3.60.15.10">
    <property type="entry name" value="Ribonuclease Z/Hydroxyacylglutathione hydrolase-like"/>
    <property type="match status" value="1"/>
</dbReference>
<dbReference type="AlphaFoldDB" id="A0A2J9PPE7"/>
<dbReference type="Pfam" id="PF22505">
    <property type="entry name" value="RNase_J_b_CASP"/>
    <property type="match status" value="1"/>
</dbReference>
<accession>A0A2J9PPE7</accession>
<dbReference type="InterPro" id="IPR042173">
    <property type="entry name" value="RNase_J_2"/>
</dbReference>
<keyword evidence="6" id="KW-0479">Metal-binding</keyword>
<evidence type="ECO:0000256" key="5">
    <source>
        <dbReference type="ARBA" id="ARBA00022722"/>
    </source>
</evidence>
<dbReference type="CDD" id="cd07714">
    <property type="entry name" value="RNaseJ_MBL-fold"/>
    <property type="match status" value="1"/>
</dbReference>
<comment type="caution">
    <text evidence="12">Lacks conserved residue(s) required for the propagation of feature annotation.</text>
</comment>
<evidence type="ECO:0000256" key="7">
    <source>
        <dbReference type="ARBA" id="ARBA00022759"/>
    </source>
</evidence>
<keyword evidence="8 12" id="KW-0378">Hydrolase</keyword>
<dbReference type="FunFam" id="3.10.20.580:FF:000001">
    <property type="entry name" value="Ribonuclease J"/>
    <property type="match status" value="1"/>
</dbReference>
<evidence type="ECO:0000256" key="11">
    <source>
        <dbReference type="ARBA" id="ARBA00022884"/>
    </source>
</evidence>
<dbReference type="SMART" id="SM00849">
    <property type="entry name" value="Lactamase_B"/>
    <property type="match status" value="1"/>
</dbReference>
<dbReference type="GO" id="GO:0003723">
    <property type="term" value="F:RNA binding"/>
    <property type="evidence" value="ECO:0007669"/>
    <property type="project" value="UniProtKB-UniRule"/>
</dbReference>
<evidence type="ECO:0000313" key="15">
    <source>
        <dbReference type="Proteomes" id="UP000192813"/>
    </source>
</evidence>
<evidence type="ECO:0000256" key="1">
    <source>
        <dbReference type="ARBA" id="ARBA00001947"/>
    </source>
</evidence>
<evidence type="ECO:0000256" key="6">
    <source>
        <dbReference type="ARBA" id="ARBA00022723"/>
    </source>
</evidence>
<sequence length="567" mass="62684">MSDINIIALGGVRENGKNMYLVEVDEAIYVLDCGLVYPPDELLGIDMMIPDFTYLKENQDRVAGVFLTHGHADAIGALPYLLKDIQVPVFGTELTIELAKIQTKKIGLKNYQDFHIISEDNEIDFGNVVIKFFKTTHSVPESVGIEVSAPEGSIVYTGDFKFDMTVSDAYKTDFSRIVEIGRDGVFALLSDSNAAENMKPNATEIEIEQGLLKEVRNAKGRVIVAAVASNLMRIQQVLDVASKLGRRVFLDDTELEEIIDVAIRLGKLSIPSKDLIANLKDLGRFEDHEIIFLETGKSGEPLTTLQKMASSRHTAVSIKDGDKVIIVTTPSYDMEKVVAETKNDVYRAGGEVVELAQAYASSGHASPKDLQLMISLLKPKYVVPISGEYRLMSAHKHLATEVGIPEENVFLLDKGDILTYKDGNIHIGGAVPASNVLIDGSGVGDIGNIVLRDRRILSEDGIFLVVLTISRRLGKILSGPEIISRGFIYMKASETLLDESKDVVVEVTEENLKDKNFEWSKLKGDIRDALSKKLYSETQRRPMILPVIMEASNYHPDKKDKKNGKQN</sequence>
<keyword evidence="9" id="KW-0862">Zinc</keyword>
<evidence type="ECO:0000256" key="10">
    <source>
        <dbReference type="ARBA" id="ARBA00022839"/>
    </source>
</evidence>
<dbReference type="PANTHER" id="PTHR43694">
    <property type="entry name" value="RIBONUCLEASE J"/>
    <property type="match status" value="1"/>
</dbReference>
<dbReference type="GO" id="GO:0004521">
    <property type="term" value="F:RNA endonuclease activity"/>
    <property type="evidence" value="ECO:0007669"/>
    <property type="project" value="UniProtKB-UniRule"/>
</dbReference>
<evidence type="ECO:0000256" key="9">
    <source>
        <dbReference type="ARBA" id="ARBA00022833"/>
    </source>
</evidence>
<comment type="similarity">
    <text evidence="12">Belongs to the metallo-beta-lactamase superfamily. RNA-metabolizing metallo-beta-lactamase-like family. Bacterial RNase J subfamily.</text>
</comment>
<gene>
    <name evidence="12" type="primary">rnj</name>
    <name evidence="14" type="ORF">A6J77_006660</name>
</gene>
<dbReference type="InterPro" id="IPR036866">
    <property type="entry name" value="RibonucZ/Hydroxyglut_hydro"/>
</dbReference>
<proteinExistence type="inferred from homology"/>
<dbReference type="InterPro" id="IPR001279">
    <property type="entry name" value="Metallo-B-lactamas"/>
</dbReference>
<comment type="function">
    <text evidence="12">An RNase that has 5'-3' exonuclease and possibly endonuclease activity. Involved in maturation of rRNA and in some organisms also mRNA maturation and/or decay.</text>
</comment>
<protein>
    <recommendedName>
        <fullName evidence="12">Ribonuclease J</fullName>
        <shortName evidence="12">RNase J</shortName>
        <ecNumber evidence="12">3.1.-.-</ecNumber>
    </recommendedName>
</protein>
<dbReference type="NCBIfam" id="TIGR00649">
    <property type="entry name" value="MG423"/>
    <property type="match status" value="1"/>
</dbReference>
<dbReference type="InterPro" id="IPR030854">
    <property type="entry name" value="RNase_J_bac"/>
</dbReference>
<dbReference type="Pfam" id="PF17770">
    <property type="entry name" value="RNase_J_C"/>
    <property type="match status" value="1"/>
</dbReference>
<comment type="caution">
    <text evidence="14">The sequence shown here is derived from an EMBL/GenBank/DDBJ whole genome shotgun (WGS) entry which is preliminary data.</text>
</comment>
<dbReference type="EC" id="3.1.-.-" evidence="12"/>
<dbReference type="Gene3D" id="3.10.20.580">
    <property type="match status" value="1"/>
</dbReference>
<keyword evidence="3 12" id="KW-0963">Cytoplasm</keyword>
<dbReference type="EMBL" id="NBTM02000001">
    <property type="protein sequence ID" value="PNL91921.1"/>
    <property type="molecule type" value="Genomic_DNA"/>
</dbReference>
<feature type="domain" description="Metallo-beta-lactamase" evidence="13">
    <location>
        <begin position="16"/>
        <end position="211"/>
    </location>
</feature>
<comment type="cofactor">
    <cofactor evidence="1">
        <name>Zn(2+)</name>
        <dbReference type="ChEBI" id="CHEBI:29105"/>
    </cofactor>
</comment>
<dbReference type="Pfam" id="PF07521">
    <property type="entry name" value="RMMBL"/>
    <property type="match status" value="1"/>
</dbReference>
<dbReference type="InterPro" id="IPR041636">
    <property type="entry name" value="RNase_J_C"/>
</dbReference>
<dbReference type="GO" id="GO:0005737">
    <property type="term" value="C:cytoplasm"/>
    <property type="evidence" value="ECO:0007669"/>
    <property type="project" value="UniProtKB-SubCell"/>
</dbReference>
<dbReference type="InterPro" id="IPR055132">
    <property type="entry name" value="RNase_J_b_CASP"/>
</dbReference>
<keyword evidence="11 12" id="KW-0694">RNA-binding</keyword>
<keyword evidence="10 12" id="KW-0269">Exonuclease</keyword>
<dbReference type="Proteomes" id="UP000192813">
    <property type="component" value="Unassembled WGS sequence"/>
</dbReference>
<evidence type="ECO:0000256" key="12">
    <source>
        <dbReference type="HAMAP-Rule" id="MF_01491"/>
    </source>
</evidence>
<dbReference type="InterPro" id="IPR011108">
    <property type="entry name" value="RMMBL"/>
</dbReference>
<evidence type="ECO:0000256" key="3">
    <source>
        <dbReference type="ARBA" id="ARBA00022490"/>
    </source>
</evidence>
<evidence type="ECO:0000256" key="2">
    <source>
        <dbReference type="ARBA" id="ARBA00004496"/>
    </source>
</evidence>
<dbReference type="GO" id="GO:0008270">
    <property type="term" value="F:zinc ion binding"/>
    <property type="evidence" value="ECO:0007669"/>
    <property type="project" value="InterPro"/>
</dbReference>
<comment type="subunit">
    <text evidence="12">Homodimer, may be a subunit of the RNA degradosome.</text>
</comment>
<evidence type="ECO:0000313" key="14">
    <source>
        <dbReference type="EMBL" id="PNL91921.1"/>
    </source>
</evidence>
<dbReference type="GO" id="GO:0006364">
    <property type="term" value="P:rRNA processing"/>
    <property type="evidence" value="ECO:0007669"/>
    <property type="project" value="UniProtKB-UniRule"/>
</dbReference>
<reference evidence="15" key="1">
    <citation type="submission" date="2017-12" db="EMBL/GenBank/DDBJ databases">
        <title>FDA dAtabase for Regulatory Grade micrObial Sequences (FDA-ARGOS): Supporting development and validation of Infectious Disease Dx tests.</title>
        <authorList>
            <person name="Hoffmann M."/>
            <person name="Allard M."/>
            <person name="Evans P."/>
            <person name="Brown E."/>
            <person name="Tallon L."/>
            <person name="Sadzewicz L."/>
            <person name="Sengamalay N."/>
            <person name="Ott S."/>
            <person name="Godinez A."/>
            <person name="Nagaraj S."/>
            <person name="Vavikolanu K."/>
            <person name="Aluvathingal J."/>
            <person name="Nadendla S."/>
            <person name="Sichtig H."/>
        </authorList>
    </citation>
    <scope>NUCLEOTIDE SEQUENCE [LARGE SCALE GENOMIC DNA]</scope>
    <source>
        <strain evidence="15">FDAARGOS_249</strain>
    </source>
</reference>
<dbReference type="HAMAP" id="MF_01491">
    <property type="entry name" value="RNase_J_bact"/>
    <property type="match status" value="1"/>
</dbReference>
<keyword evidence="5 12" id="KW-0540">Nuclease</keyword>
<name>A0A2J9PPE7_9LACT</name>
<comment type="subcellular location">
    <subcellularLocation>
        <location evidence="2 12">Cytoplasm</location>
    </subcellularLocation>
</comment>
<evidence type="ECO:0000256" key="8">
    <source>
        <dbReference type="ARBA" id="ARBA00022801"/>
    </source>
</evidence>
<dbReference type="InterPro" id="IPR004613">
    <property type="entry name" value="RNase_J"/>
</dbReference>
<dbReference type="Gene3D" id="3.40.50.10710">
    <property type="entry name" value="Metallo-hydrolase/oxidoreductase"/>
    <property type="match status" value="1"/>
</dbReference>